<feature type="domain" description="Xylose isomerase-like TIM barrel" evidence="1">
    <location>
        <begin position="30"/>
        <end position="254"/>
    </location>
</feature>
<protein>
    <submittedName>
        <fullName evidence="2">Protein FrlC</fullName>
    </submittedName>
</protein>
<sequence length="278" mass="32308">MELITREQVAGMNIHYLFYSLDYFLDSQVKAGIKTIELWPGVPHFFLDSMTYSDCKIIKKKIESRGLQVKILTPENCTYQYQFAAKEPELCEKSFKYFSNAIKVAGELGCEIMAINSGWGYLNEDREEAWKRSSNMLSRLSDVASREWIKLAMESLRPEESQLVITLNDAKRMFDEINHPNLKVMIDTIAMGVAGETIQQWFDVFKNDIIHTHFVDGNPYGHLIWGDGKYDQEGFLKILKDNGYKGYLGQEITEFSYFKDPASHDIRNMTSFERFMFK</sequence>
<dbReference type="Proteomes" id="UP000821656">
    <property type="component" value="Unassembled WGS sequence"/>
</dbReference>
<dbReference type="InterPro" id="IPR013022">
    <property type="entry name" value="Xyl_isomerase-like_TIM-brl"/>
</dbReference>
<evidence type="ECO:0000259" key="1">
    <source>
        <dbReference type="Pfam" id="PF01261"/>
    </source>
</evidence>
<dbReference type="InterPro" id="IPR050312">
    <property type="entry name" value="IolE/XylAMocC-like"/>
</dbReference>
<dbReference type="Pfam" id="PF01261">
    <property type="entry name" value="AP_endonuc_2"/>
    <property type="match status" value="1"/>
</dbReference>
<dbReference type="EMBL" id="JABSXK010000001">
    <property type="protein sequence ID" value="NRV09315.1"/>
    <property type="molecule type" value="Genomic_DNA"/>
</dbReference>
<name>A0A9Q5CYE8_CLOBE</name>
<organism evidence="2 3">
    <name type="scientific">Clostridium beijerinckii</name>
    <name type="common">Clostridium MP</name>
    <dbReference type="NCBI Taxonomy" id="1520"/>
    <lineage>
        <taxon>Bacteria</taxon>
        <taxon>Bacillati</taxon>
        <taxon>Bacillota</taxon>
        <taxon>Clostridia</taxon>
        <taxon>Eubacteriales</taxon>
        <taxon>Clostridiaceae</taxon>
        <taxon>Clostridium</taxon>
    </lineage>
</organism>
<gene>
    <name evidence="2" type="ORF">DFH45_002278</name>
</gene>
<evidence type="ECO:0000313" key="3">
    <source>
        <dbReference type="Proteomes" id="UP000821656"/>
    </source>
</evidence>
<dbReference type="AlphaFoldDB" id="A0A9Q5CYE8"/>
<dbReference type="PANTHER" id="PTHR12110:SF21">
    <property type="entry name" value="XYLOSE ISOMERASE-LIKE TIM BARREL DOMAIN-CONTAINING PROTEIN"/>
    <property type="match status" value="1"/>
</dbReference>
<proteinExistence type="predicted"/>
<dbReference type="RefSeq" id="WP_077309773.1">
    <property type="nucleotide sequence ID" value="NZ_CP016090.1"/>
</dbReference>
<evidence type="ECO:0000313" key="2">
    <source>
        <dbReference type="EMBL" id="NRV09315.1"/>
    </source>
</evidence>
<comment type="caution">
    <text evidence="2">The sequence shown here is derived from an EMBL/GenBank/DDBJ whole genome shotgun (WGS) entry which is preliminary data.</text>
</comment>
<dbReference type="SUPFAM" id="SSF51658">
    <property type="entry name" value="Xylose isomerase-like"/>
    <property type="match status" value="1"/>
</dbReference>
<dbReference type="PANTHER" id="PTHR12110">
    <property type="entry name" value="HYDROXYPYRUVATE ISOMERASE"/>
    <property type="match status" value="1"/>
</dbReference>
<reference evidence="2" key="1">
    <citation type="submission" date="2020-05" db="EMBL/GenBank/DDBJ databases">
        <title>Genomic insights into acetone-butanol-ethanol (ABE) fermentation by sequencing solventogenic clostridia strains.</title>
        <authorList>
            <person name="Brown S."/>
        </authorList>
    </citation>
    <scope>NUCLEOTIDE SEQUENCE</scope>
    <source>
        <strain evidence="2">DJ126</strain>
    </source>
</reference>
<accession>A0A9Q5CYE8</accession>
<dbReference type="InterPro" id="IPR036237">
    <property type="entry name" value="Xyl_isomerase-like_sf"/>
</dbReference>
<dbReference type="Gene3D" id="3.20.20.150">
    <property type="entry name" value="Divalent-metal-dependent TIM barrel enzymes"/>
    <property type="match status" value="1"/>
</dbReference>